<sequence>MKGGLCWSFLTLVALSTAGRDGYYKTEDGSSVFIATRPGYYWFDAACECAKRNMTLITVDSQHKEEQIYRLLESIGFGGFQFYTGANNIPNMRNYKWLSTENFIEYSNWISGEPKYGDLYCLVIDSESKWFTFKCGFKSFFICEENAYLQQTNADESKDLLFDFHQQLKSECEASSSHDLQDRLVKLLKSDTIISYVGEVKKHLQIENENFKLQLNHTLAAVENTTKQLGEIQEFLVTNVTKEAQHSAGMLEDFIRQEREKLEETQELLFGNLTKEAQHS</sequence>
<evidence type="ECO:0000313" key="3">
    <source>
        <dbReference type="EnsemblMetazoa" id="SCAU013976-PA"/>
    </source>
</evidence>
<accession>A0A1I8Q520</accession>
<dbReference type="SUPFAM" id="SSF56436">
    <property type="entry name" value="C-type lectin-like"/>
    <property type="match status" value="1"/>
</dbReference>
<evidence type="ECO:0000256" key="1">
    <source>
        <dbReference type="SAM" id="SignalP"/>
    </source>
</evidence>
<reference evidence="3" key="1">
    <citation type="submission" date="2020-05" db="UniProtKB">
        <authorList>
            <consortium name="EnsemblMetazoa"/>
        </authorList>
    </citation>
    <scope>IDENTIFICATION</scope>
    <source>
        <strain evidence="3">USDA</strain>
    </source>
</reference>
<feature type="chain" id="PRO_5009327773" description="C-type lectin domain-containing protein" evidence="1">
    <location>
        <begin position="19"/>
        <end position="280"/>
    </location>
</feature>
<organism evidence="3 4">
    <name type="scientific">Stomoxys calcitrans</name>
    <name type="common">Stable fly</name>
    <name type="synonym">Conops calcitrans</name>
    <dbReference type="NCBI Taxonomy" id="35570"/>
    <lineage>
        <taxon>Eukaryota</taxon>
        <taxon>Metazoa</taxon>
        <taxon>Ecdysozoa</taxon>
        <taxon>Arthropoda</taxon>
        <taxon>Hexapoda</taxon>
        <taxon>Insecta</taxon>
        <taxon>Pterygota</taxon>
        <taxon>Neoptera</taxon>
        <taxon>Endopterygota</taxon>
        <taxon>Diptera</taxon>
        <taxon>Brachycera</taxon>
        <taxon>Muscomorpha</taxon>
        <taxon>Muscoidea</taxon>
        <taxon>Muscidae</taxon>
        <taxon>Stomoxys</taxon>
    </lineage>
</organism>
<feature type="signal peptide" evidence="1">
    <location>
        <begin position="1"/>
        <end position="18"/>
    </location>
</feature>
<evidence type="ECO:0000313" key="4">
    <source>
        <dbReference type="Proteomes" id="UP000095300"/>
    </source>
</evidence>
<dbReference type="EnsemblMetazoa" id="SCAU013976-RA">
    <property type="protein sequence ID" value="SCAU013976-PA"/>
    <property type="gene ID" value="SCAU013976"/>
</dbReference>
<name>A0A1I8Q520_STOCA</name>
<dbReference type="SMART" id="SM00034">
    <property type="entry name" value="CLECT"/>
    <property type="match status" value="1"/>
</dbReference>
<protein>
    <recommendedName>
        <fullName evidence="2">C-type lectin domain-containing protein</fullName>
    </recommendedName>
</protein>
<gene>
    <name evidence="3" type="primary">106084889</name>
</gene>
<proteinExistence type="predicted"/>
<dbReference type="STRING" id="35570.A0A1I8Q520"/>
<dbReference type="VEuPathDB" id="VectorBase:SCAU013976"/>
<dbReference type="AlphaFoldDB" id="A0A1I8Q520"/>
<dbReference type="OrthoDB" id="7357196at2759"/>
<dbReference type="Gene3D" id="3.10.100.10">
    <property type="entry name" value="Mannose-Binding Protein A, subunit A"/>
    <property type="match status" value="1"/>
</dbReference>
<dbReference type="InterPro" id="IPR016186">
    <property type="entry name" value="C-type_lectin-like/link_sf"/>
</dbReference>
<dbReference type="Pfam" id="PF00059">
    <property type="entry name" value="Lectin_C"/>
    <property type="match status" value="1"/>
</dbReference>
<evidence type="ECO:0000259" key="2">
    <source>
        <dbReference type="PROSITE" id="PS50041"/>
    </source>
</evidence>
<feature type="domain" description="C-type lectin" evidence="2">
    <location>
        <begin position="42"/>
        <end position="144"/>
    </location>
</feature>
<dbReference type="PROSITE" id="PS50041">
    <property type="entry name" value="C_TYPE_LECTIN_2"/>
    <property type="match status" value="1"/>
</dbReference>
<dbReference type="InterPro" id="IPR001304">
    <property type="entry name" value="C-type_lectin-like"/>
</dbReference>
<dbReference type="InterPro" id="IPR016187">
    <property type="entry name" value="CTDL_fold"/>
</dbReference>
<keyword evidence="4" id="KW-1185">Reference proteome</keyword>
<keyword evidence="1" id="KW-0732">Signal</keyword>
<dbReference type="KEGG" id="scac:106084889"/>
<dbReference type="CDD" id="cd00037">
    <property type="entry name" value="CLECT"/>
    <property type="match status" value="1"/>
</dbReference>
<dbReference type="Proteomes" id="UP000095300">
    <property type="component" value="Unassembled WGS sequence"/>
</dbReference>